<sequence length="365" mass="41370">MPEENPETVPLSDLRTNYYPSHYKHVFDAVDTNNDGYICVWELEDFINSSNDEVRVIPRNAVKKIHKMADKNGDQRLDYREFVKLLEHPDLEYLFGRYVTKYVDFIVPRPKRRGRLRALHPGAEPQLIDEYTCCPPPIFMFLISVLEVAFHITDEVTENNSTLSGTGITAMIFIYDPQKRAEVWRYLTYMFVHIGYTHLLVNLGVQLLLGVPLEMVHKWWRVLTIYFAGVVAGSLANSITDPTCRLAGASGGVYSLLTAHIACAIMNWSEMLFPYVQISVYGIIVVVDLGQSIYDRYFLDIASPVGISAHVGGAVAGLLVGIYILRNLQVTTTEKYIWWASLILYVVLMGGAIIMNVAWPGYFAK</sequence>
<dbReference type="PROSITE" id="PS00018">
    <property type="entry name" value="EF_HAND_1"/>
    <property type="match status" value="2"/>
</dbReference>
<keyword evidence="3 7" id="KW-0812">Transmembrane</keyword>
<proteinExistence type="inferred from homology"/>
<evidence type="ECO:0000256" key="6">
    <source>
        <dbReference type="ARBA" id="ARBA00023136"/>
    </source>
</evidence>
<organism evidence="9 10">
    <name type="scientific">Exocentrus adspersus</name>
    <dbReference type="NCBI Taxonomy" id="1586481"/>
    <lineage>
        <taxon>Eukaryota</taxon>
        <taxon>Metazoa</taxon>
        <taxon>Ecdysozoa</taxon>
        <taxon>Arthropoda</taxon>
        <taxon>Hexapoda</taxon>
        <taxon>Insecta</taxon>
        <taxon>Pterygota</taxon>
        <taxon>Neoptera</taxon>
        <taxon>Endopterygota</taxon>
        <taxon>Coleoptera</taxon>
        <taxon>Polyphaga</taxon>
        <taxon>Cucujiformia</taxon>
        <taxon>Chrysomeloidea</taxon>
        <taxon>Cerambycidae</taxon>
        <taxon>Lamiinae</taxon>
        <taxon>Acanthocinini</taxon>
        <taxon>Exocentrus</taxon>
    </lineage>
</organism>
<dbReference type="GO" id="GO:0016020">
    <property type="term" value="C:membrane"/>
    <property type="evidence" value="ECO:0007669"/>
    <property type="project" value="UniProtKB-SubCell"/>
</dbReference>
<dbReference type="SMART" id="SM00054">
    <property type="entry name" value="EFh"/>
    <property type="match status" value="2"/>
</dbReference>
<dbReference type="PROSITE" id="PS50222">
    <property type="entry name" value="EF_HAND_2"/>
    <property type="match status" value="2"/>
</dbReference>
<dbReference type="PANTHER" id="PTHR45840:SF8">
    <property type="entry name" value="RHOMBOID PROTEASE"/>
    <property type="match status" value="1"/>
</dbReference>
<feature type="transmembrane region" description="Helical" evidence="7">
    <location>
        <begin position="301"/>
        <end position="324"/>
    </location>
</feature>
<feature type="transmembrane region" description="Helical" evidence="7">
    <location>
        <begin position="219"/>
        <end position="239"/>
    </location>
</feature>
<dbReference type="InterPro" id="IPR022764">
    <property type="entry name" value="Peptidase_S54_rhomboid_dom"/>
</dbReference>
<dbReference type="AlphaFoldDB" id="A0AAV8VSV2"/>
<dbReference type="PANTHER" id="PTHR45840">
    <property type="entry name" value="RHOMBOID-RELATED PROTEIN"/>
    <property type="match status" value="1"/>
</dbReference>
<feature type="transmembrane region" description="Helical" evidence="7">
    <location>
        <begin position="336"/>
        <end position="359"/>
    </location>
</feature>
<dbReference type="GO" id="GO:0005509">
    <property type="term" value="F:calcium ion binding"/>
    <property type="evidence" value="ECO:0007669"/>
    <property type="project" value="InterPro"/>
</dbReference>
<keyword evidence="6 7" id="KW-0472">Membrane</keyword>
<evidence type="ECO:0000256" key="4">
    <source>
        <dbReference type="ARBA" id="ARBA00022837"/>
    </source>
</evidence>
<dbReference type="InterPro" id="IPR011992">
    <property type="entry name" value="EF-hand-dom_pair"/>
</dbReference>
<name>A0AAV8VSV2_9CUCU</name>
<comment type="subcellular location">
    <subcellularLocation>
        <location evidence="1">Membrane</location>
        <topology evidence="1">Multi-pass membrane protein</topology>
    </subcellularLocation>
</comment>
<dbReference type="Proteomes" id="UP001159042">
    <property type="component" value="Unassembled WGS sequence"/>
</dbReference>
<feature type="domain" description="EF-hand" evidence="8">
    <location>
        <begin position="18"/>
        <end position="53"/>
    </location>
</feature>
<evidence type="ECO:0000256" key="5">
    <source>
        <dbReference type="ARBA" id="ARBA00022989"/>
    </source>
</evidence>
<dbReference type="Gene3D" id="1.10.238.10">
    <property type="entry name" value="EF-hand"/>
    <property type="match status" value="1"/>
</dbReference>
<evidence type="ECO:0000256" key="7">
    <source>
        <dbReference type="SAM" id="Phobius"/>
    </source>
</evidence>
<comment type="similarity">
    <text evidence="2">Belongs to the peptidase S54 family.</text>
</comment>
<comment type="caution">
    <text evidence="9">The sequence shown here is derived from an EMBL/GenBank/DDBJ whole genome shotgun (WGS) entry which is preliminary data.</text>
</comment>
<keyword evidence="4" id="KW-0106">Calcium</keyword>
<feature type="transmembrane region" description="Helical" evidence="7">
    <location>
        <begin position="186"/>
        <end position="207"/>
    </location>
</feature>
<dbReference type="GO" id="GO:0004252">
    <property type="term" value="F:serine-type endopeptidase activity"/>
    <property type="evidence" value="ECO:0007669"/>
    <property type="project" value="InterPro"/>
</dbReference>
<reference evidence="9 10" key="1">
    <citation type="journal article" date="2023" name="Insect Mol. Biol.">
        <title>Genome sequencing provides insights into the evolution of gene families encoding plant cell wall-degrading enzymes in longhorned beetles.</title>
        <authorList>
            <person name="Shin N.R."/>
            <person name="Okamura Y."/>
            <person name="Kirsch R."/>
            <person name="Pauchet Y."/>
        </authorList>
    </citation>
    <scope>NUCLEOTIDE SEQUENCE [LARGE SCALE GENOMIC DNA]</scope>
    <source>
        <strain evidence="9">EAD_L_NR</strain>
    </source>
</reference>
<gene>
    <name evidence="9" type="ORF">NQ315_002355</name>
</gene>
<evidence type="ECO:0000313" key="9">
    <source>
        <dbReference type="EMBL" id="KAJ8917333.1"/>
    </source>
</evidence>
<keyword evidence="10" id="KW-1185">Reference proteome</keyword>
<evidence type="ECO:0000313" key="10">
    <source>
        <dbReference type="Proteomes" id="UP001159042"/>
    </source>
</evidence>
<dbReference type="Gene3D" id="1.20.1540.10">
    <property type="entry name" value="Rhomboid-like"/>
    <property type="match status" value="1"/>
</dbReference>
<feature type="transmembrane region" description="Helical" evidence="7">
    <location>
        <begin position="251"/>
        <end position="269"/>
    </location>
</feature>
<dbReference type="InterPro" id="IPR035952">
    <property type="entry name" value="Rhomboid-like_sf"/>
</dbReference>
<accession>A0AAV8VSV2</accession>
<dbReference type="EMBL" id="JANEYG010000034">
    <property type="protein sequence ID" value="KAJ8917333.1"/>
    <property type="molecule type" value="Genomic_DNA"/>
</dbReference>
<dbReference type="SUPFAM" id="SSF47473">
    <property type="entry name" value="EF-hand"/>
    <property type="match status" value="1"/>
</dbReference>
<keyword evidence="5 7" id="KW-1133">Transmembrane helix</keyword>
<evidence type="ECO:0000256" key="2">
    <source>
        <dbReference type="ARBA" id="ARBA00009045"/>
    </source>
</evidence>
<dbReference type="SUPFAM" id="SSF144091">
    <property type="entry name" value="Rhomboid-like"/>
    <property type="match status" value="1"/>
</dbReference>
<evidence type="ECO:0000256" key="1">
    <source>
        <dbReference type="ARBA" id="ARBA00004141"/>
    </source>
</evidence>
<feature type="domain" description="EF-hand" evidence="8">
    <location>
        <begin position="57"/>
        <end position="92"/>
    </location>
</feature>
<dbReference type="InterPro" id="IPR002048">
    <property type="entry name" value="EF_hand_dom"/>
</dbReference>
<protein>
    <recommendedName>
        <fullName evidence="8">EF-hand domain-containing protein</fullName>
    </recommendedName>
</protein>
<dbReference type="InterPro" id="IPR018247">
    <property type="entry name" value="EF_Hand_1_Ca_BS"/>
</dbReference>
<dbReference type="CDD" id="cd00051">
    <property type="entry name" value="EFh"/>
    <property type="match status" value="1"/>
</dbReference>
<evidence type="ECO:0000256" key="3">
    <source>
        <dbReference type="ARBA" id="ARBA00022692"/>
    </source>
</evidence>
<dbReference type="Pfam" id="PF01694">
    <property type="entry name" value="Rhomboid"/>
    <property type="match status" value="1"/>
</dbReference>
<dbReference type="Pfam" id="PF13499">
    <property type="entry name" value="EF-hand_7"/>
    <property type="match status" value="1"/>
</dbReference>
<evidence type="ECO:0000259" key="8">
    <source>
        <dbReference type="PROSITE" id="PS50222"/>
    </source>
</evidence>
<dbReference type="InterPro" id="IPR051739">
    <property type="entry name" value="Rhomboid_IM_Serine_Proteases"/>
</dbReference>